<proteinExistence type="predicted"/>
<accession>A0ACC0TXK0</accession>
<organism evidence="1 2">
    <name type="scientific">Russula earlei</name>
    <dbReference type="NCBI Taxonomy" id="71964"/>
    <lineage>
        <taxon>Eukaryota</taxon>
        <taxon>Fungi</taxon>
        <taxon>Dikarya</taxon>
        <taxon>Basidiomycota</taxon>
        <taxon>Agaricomycotina</taxon>
        <taxon>Agaricomycetes</taxon>
        <taxon>Russulales</taxon>
        <taxon>Russulaceae</taxon>
        <taxon>Russula</taxon>
    </lineage>
</organism>
<name>A0ACC0TXK0_9AGAM</name>
<evidence type="ECO:0000313" key="1">
    <source>
        <dbReference type="EMBL" id="KAI9452157.1"/>
    </source>
</evidence>
<keyword evidence="2" id="KW-1185">Reference proteome</keyword>
<dbReference type="Proteomes" id="UP001207468">
    <property type="component" value="Unassembled WGS sequence"/>
</dbReference>
<reference evidence="1" key="1">
    <citation type="submission" date="2021-03" db="EMBL/GenBank/DDBJ databases">
        <title>Evolutionary priming and transition to the ectomycorrhizal habit in an iconic lineage of mushroom-forming fungi: is preadaptation a requirement?</title>
        <authorList>
            <consortium name="DOE Joint Genome Institute"/>
            <person name="Looney B.P."/>
            <person name="Miyauchi S."/>
            <person name="Morin E."/>
            <person name="Drula E."/>
            <person name="Courty P.E."/>
            <person name="Chicoki N."/>
            <person name="Fauchery L."/>
            <person name="Kohler A."/>
            <person name="Kuo A."/>
            <person name="LaButti K."/>
            <person name="Pangilinan J."/>
            <person name="Lipzen A."/>
            <person name="Riley R."/>
            <person name="Andreopoulos W."/>
            <person name="He G."/>
            <person name="Johnson J."/>
            <person name="Barry K.W."/>
            <person name="Grigoriev I.V."/>
            <person name="Nagy L."/>
            <person name="Hibbett D."/>
            <person name="Henrissat B."/>
            <person name="Matheny P.B."/>
            <person name="Labbe J."/>
            <person name="Martin A.F."/>
        </authorList>
    </citation>
    <scope>NUCLEOTIDE SEQUENCE</scope>
    <source>
        <strain evidence="1">BPL698</strain>
    </source>
</reference>
<protein>
    <submittedName>
        <fullName evidence="1">Uncharacterized protein</fullName>
    </submittedName>
</protein>
<evidence type="ECO:0000313" key="2">
    <source>
        <dbReference type="Proteomes" id="UP001207468"/>
    </source>
</evidence>
<gene>
    <name evidence="1" type="ORF">F5148DRAFT_1300996</name>
</gene>
<comment type="caution">
    <text evidence="1">The sequence shown here is derived from an EMBL/GenBank/DDBJ whole genome shotgun (WGS) entry which is preliminary data.</text>
</comment>
<dbReference type="EMBL" id="JAGFNK010000347">
    <property type="protein sequence ID" value="KAI9452157.1"/>
    <property type="molecule type" value="Genomic_DNA"/>
</dbReference>
<sequence>MQRVILRPSRPILTRLNTFRSYASVSAPKPTPGPTRPYHPEKISPPREQSWLTRKLKQSPTAMRVFLRVFGALGYGSSRQVAARRALALYEQLCAIRAEEDREFWDEECHLPPTFQSWFTVTNLHVWMLTTRLRALPAPHAQAHIQGLIDHFFLDVEDRIRHVLQPKPHPQQDPSTSPSRSAGRAPEALVSKQMKIFREQWAGLGFALDLALAQGSDAVLAAAMWRNLLGARGARGLALALAPMSPVPEFRRAAGRAREEVRDDGSGVHDFGPEDRDAYVRFPETMLVLTAYVRGEVARLAGIPDETIMATGAALGREAEGVAALRFNKISSAQVLLDELLDGS</sequence>